<dbReference type="RefSeq" id="WP_188941107.1">
    <property type="nucleotide sequence ID" value="NZ_BMNA01000003.1"/>
</dbReference>
<dbReference type="EMBL" id="BMNA01000003">
    <property type="protein sequence ID" value="GGL97881.1"/>
    <property type="molecule type" value="Genomic_DNA"/>
</dbReference>
<protein>
    <recommendedName>
        <fullName evidence="3">Alpha/beta hydrolase</fullName>
    </recommendedName>
</protein>
<evidence type="ECO:0000313" key="1">
    <source>
        <dbReference type="EMBL" id="GGL97881.1"/>
    </source>
</evidence>
<dbReference type="Proteomes" id="UP000655208">
    <property type="component" value="Unassembled WGS sequence"/>
</dbReference>
<accession>A0A917WEE6</accession>
<dbReference type="SUPFAM" id="SSF53474">
    <property type="entry name" value="alpha/beta-Hydrolases"/>
    <property type="match status" value="1"/>
</dbReference>
<reference evidence="1" key="1">
    <citation type="journal article" date="2014" name="Int. J. Syst. Evol. Microbiol.">
        <title>Complete genome sequence of Corynebacterium casei LMG S-19264T (=DSM 44701T), isolated from a smear-ripened cheese.</title>
        <authorList>
            <consortium name="US DOE Joint Genome Institute (JGI-PGF)"/>
            <person name="Walter F."/>
            <person name="Albersmeier A."/>
            <person name="Kalinowski J."/>
            <person name="Ruckert C."/>
        </authorList>
    </citation>
    <scope>NUCLEOTIDE SEQUENCE</scope>
    <source>
        <strain evidence="1">CGMCC 4.7308</strain>
    </source>
</reference>
<gene>
    <name evidence="1" type="ORF">GCM10011594_17200</name>
</gene>
<sequence>MSREAPDPDRPYTGPWTIAAARRFFEPARAPLRVRVDREWTTPGLSWREIRFDVRDGLSSPATVVLPAGGDPVRGVVLAHGGSDDGRRFHVDDGAEMARAGAAVLLPVTRSGPGPDIDVAVAGIRDAVLTLRRALTVLLEWVGAPRDVSYVGHSAGGGQGAYLSAVEPRLRRVVVMSFGAGTMLRIGRGQREASGLPWTDADTAAIDWFDAARYVAHSSAPLLFQHGRHDPVVPTGEARRLYEAAAEPRQWREYDCDHNVADDRAARVDRAAFLAS</sequence>
<keyword evidence="2" id="KW-1185">Reference proteome</keyword>
<dbReference type="AlphaFoldDB" id="A0A917WEE6"/>
<evidence type="ECO:0000313" key="2">
    <source>
        <dbReference type="Proteomes" id="UP000655208"/>
    </source>
</evidence>
<evidence type="ECO:0008006" key="3">
    <source>
        <dbReference type="Google" id="ProtNLM"/>
    </source>
</evidence>
<comment type="caution">
    <text evidence="1">The sequence shown here is derived from an EMBL/GenBank/DDBJ whole genome shotgun (WGS) entry which is preliminary data.</text>
</comment>
<reference evidence="1" key="2">
    <citation type="submission" date="2020-09" db="EMBL/GenBank/DDBJ databases">
        <authorList>
            <person name="Sun Q."/>
            <person name="Zhou Y."/>
        </authorList>
    </citation>
    <scope>NUCLEOTIDE SEQUENCE</scope>
    <source>
        <strain evidence="1">CGMCC 4.7308</strain>
    </source>
</reference>
<dbReference type="InterPro" id="IPR029058">
    <property type="entry name" value="AB_hydrolase_fold"/>
</dbReference>
<proteinExistence type="predicted"/>
<dbReference type="Gene3D" id="3.40.50.1820">
    <property type="entry name" value="alpha/beta hydrolase"/>
    <property type="match status" value="1"/>
</dbReference>
<organism evidence="1 2">
    <name type="scientific">Nakamurella endophytica</name>
    <dbReference type="NCBI Taxonomy" id="1748367"/>
    <lineage>
        <taxon>Bacteria</taxon>
        <taxon>Bacillati</taxon>
        <taxon>Actinomycetota</taxon>
        <taxon>Actinomycetes</taxon>
        <taxon>Nakamurellales</taxon>
        <taxon>Nakamurellaceae</taxon>
        <taxon>Nakamurella</taxon>
    </lineage>
</organism>
<name>A0A917WEE6_9ACTN</name>